<dbReference type="Gene3D" id="1.10.10.10">
    <property type="entry name" value="Winged helix-like DNA-binding domain superfamily/Winged helix DNA-binding domain"/>
    <property type="match status" value="1"/>
</dbReference>
<dbReference type="SUPFAM" id="SSF46894">
    <property type="entry name" value="C-terminal effector domain of the bipartite response regulators"/>
    <property type="match status" value="1"/>
</dbReference>
<reference evidence="5 6" key="1">
    <citation type="submission" date="2023-07" db="EMBL/GenBank/DDBJ databases">
        <title>Sorghum-associated microbial communities from plants grown in Nebraska, USA.</title>
        <authorList>
            <person name="Schachtman D."/>
        </authorList>
    </citation>
    <scope>NUCLEOTIDE SEQUENCE [LARGE SCALE GENOMIC DNA]</scope>
    <source>
        <strain evidence="5 6">BE167</strain>
    </source>
</reference>
<keyword evidence="2 5" id="KW-0238">DNA-binding</keyword>
<dbReference type="SUPFAM" id="SSF55781">
    <property type="entry name" value="GAF domain-like"/>
    <property type="match status" value="1"/>
</dbReference>
<comment type="caution">
    <text evidence="5">The sequence shown here is derived from an EMBL/GenBank/DDBJ whole genome shotgun (WGS) entry which is preliminary data.</text>
</comment>
<feature type="domain" description="HTH luxR-type" evidence="4">
    <location>
        <begin position="216"/>
        <end position="281"/>
    </location>
</feature>
<dbReference type="Proteomes" id="UP001252243">
    <property type="component" value="Unassembled WGS sequence"/>
</dbReference>
<dbReference type="RefSeq" id="WP_310051567.1">
    <property type="nucleotide sequence ID" value="NZ_JAVDVQ010000003.1"/>
</dbReference>
<evidence type="ECO:0000256" key="2">
    <source>
        <dbReference type="ARBA" id="ARBA00023125"/>
    </source>
</evidence>
<proteinExistence type="predicted"/>
<keyword evidence="6" id="KW-1185">Reference proteome</keyword>
<keyword evidence="1" id="KW-0805">Transcription regulation</keyword>
<accession>A0ABU1U9J3</accession>
<gene>
    <name evidence="5" type="ORF">J2X01_001145</name>
</gene>
<dbReference type="EMBL" id="JAVDVQ010000003">
    <property type="protein sequence ID" value="MDR7081864.1"/>
    <property type="molecule type" value="Genomic_DNA"/>
</dbReference>
<dbReference type="SMART" id="SM00421">
    <property type="entry name" value="HTH_LUXR"/>
    <property type="match status" value="1"/>
</dbReference>
<dbReference type="InterPro" id="IPR036388">
    <property type="entry name" value="WH-like_DNA-bd_sf"/>
</dbReference>
<dbReference type="GO" id="GO:0003677">
    <property type="term" value="F:DNA binding"/>
    <property type="evidence" value="ECO:0007669"/>
    <property type="project" value="UniProtKB-KW"/>
</dbReference>
<organism evidence="5 6">
    <name type="scientific">Arthrobacter ginsengisoli</name>
    <dbReference type="NCBI Taxonomy" id="1356565"/>
    <lineage>
        <taxon>Bacteria</taxon>
        <taxon>Bacillati</taxon>
        <taxon>Actinomycetota</taxon>
        <taxon>Actinomycetes</taxon>
        <taxon>Micrococcales</taxon>
        <taxon>Micrococcaceae</taxon>
        <taxon>Arthrobacter</taxon>
    </lineage>
</organism>
<dbReference type="Pfam" id="PF00196">
    <property type="entry name" value="GerE"/>
    <property type="match status" value="1"/>
</dbReference>
<keyword evidence="3" id="KW-0804">Transcription</keyword>
<dbReference type="Pfam" id="PF01590">
    <property type="entry name" value="GAF"/>
    <property type="match status" value="1"/>
</dbReference>
<protein>
    <submittedName>
        <fullName evidence="5">DNA-binding CsgD family transcriptional regulator</fullName>
    </submittedName>
</protein>
<dbReference type="PROSITE" id="PS50043">
    <property type="entry name" value="HTH_LUXR_2"/>
    <property type="match status" value="1"/>
</dbReference>
<dbReference type="InterPro" id="IPR029016">
    <property type="entry name" value="GAF-like_dom_sf"/>
</dbReference>
<evidence type="ECO:0000256" key="3">
    <source>
        <dbReference type="ARBA" id="ARBA00023163"/>
    </source>
</evidence>
<dbReference type="InterPro" id="IPR000792">
    <property type="entry name" value="Tscrpt_reg_LuxR_C"/>
</dbReference>
<sequence>MQPNAYSRPDDRELLRASLRLLSGRFRPAVLFAGLASGELLQLTDFLGTATSSLHQVVVVPGAGLGGRVFTQRRPFLVEDYIASEGITHEYDVAVRRERLTSMAAVPVVVQDRSRAVLYVASRDSVPLGENAVCEAMEAACEIAAELRVRDEVDRRVSIINTARAEPALALDRSWLEHVREAHAELRSLAGTVSDPQLARQLDIIGTHLAPPPADGVHPTARLARRELDVLAQVALGCSYQETAERLGLKAVTVKSYLQNAMAKLSAHNRLEAVSAARRLGLIP</sequence>
<dbReference type="Gene3D" id="3.30.450.40">
    <property type="match status" value="1"/>
</dbReference>
<dbReference type="CDD" id="cd06170">
    <property type="entry name" value="LuxR_C_like"/>
    <property type="match status" value="1"/>
</dbReference>
<evidence type="ECO:0000259" key="4">
    <source>
        <dbReference type="PROSITE" id="PS50043"/>
    </source>
</evidence>
<dbReference type="PANTHER" id="PTHR44688">
    <property type="entry name" value="DNA-BINDING TRANSCRIPTIONAL ACTIVATOR DEVR_DOSR"/>
    <property type="match status" value="1"/>
</dbReference>
<dbReference type="PRINTS" id="PR00038">
    <property type="entry name" value="HTHLUXR"/>
</dbReference>
<evidence type="ECO:0000313" key="6">
    <source>
        <dbReference type="Proteomes" id="UP001252243"/>
    </source>
</evidence>
<dbReference type="InterPro" id="IPR016032">
    <property type="entry name" value="Sig_transdc_resp-reg_C-effctor"/>
</dbReference>
<evidence type="ECO:0000256" key="1">
    <source>
        <dbReference type="ARBA" id="ARBA00023015"/>
    </source>
</evidence>
<dbReference type="PANTHER" id="PTHR44688:SF16">
    <property type="entry name" value="DNA-BINDING TRANSCRIPTIONAL ACTIVATOR DEVR_DOSR"/>
    <property type="match status" value="1"/>
</dbReference>
<evidence type="ECO:0000313" key="5">
    <source>
        <dbReference type="EMBL" id="MDR7081864.1"/>
    </source>
</evidence>
<dbReference type="InterPro" id="IPR003018">
    <property type="entry name" value="GAF"/>
</dbReference>
<name>A0ABU1U9J3_9MICC</name>